<dbReference type="AlphaFoldDB" id="A0A2M6R7U9"/>
<dbReference type="Pfam" id="PF02878">
    <property type="entry name" value="PGM_PMM_I"/>
    <property type="match status" value="1"/>
</dbReference>
<evidence type="ECO:0000259" key="9">
    <source>
        <dbReference type="Pfam" id="PF02878"/>
    </source>
</evidence>
<evidence type="ECO:0000313" key="12">
    <source>
        <dbReference type="EMBL" id="PIS06577.1"/>
    </source>
</evidence>
<evidence type="ECO:0000256" key="7">
    <source>
        <dbReference type="RuleBase" id="RU004326"/>
    </source>
</evidence>
<gene>
    <name evidence="12" type="ORF">COT79_03905</name>
</gene>
<keyword evidence="3" id="KW-0597">Phosphoprotein</keyword>
<accession>A0A2M6R7U9</accession>
<comment type="caution">
    <text evidence="12">The sequence shown here is derived from an EMBL/GenBank/DDBJ whole genome shotgun (WGS) entry which is preliminary data.</text>
</comment>
<organism evidence="12 13">
    <name type="scientific">Candidatus Berkelbacteria bacterium CG10_big_fil_rev_8_21_14_0_10_43_14</name>
    <dbReference type="NCBI Taxonomy" id="1974515"/>
    <lineage>
        <taxon>Bacteria</taxon>
        <taxon>Candidatus Berkelbacteria</taxon>
    </lineage>
</organism>
<dbReference type="SUPFAM" id="SSF55957">
    <property type="entry name" value="Phosphoglucomutase, C-terminal domain"/>
    <property type="match status" value="1"/>
</dbReference>
<dbReference type="InterPro" id="IPR016066">
    <property type="entry name" value="A-D-PHexomutase_CS"/>
</dbReference>
<dbReference type="PANTHER" id="PTHR42946:SF1">
    <property type="entry name" value="PHOSPHOGLUCOMUTASE (ALPHA-D-GLUCOSE-1,6-BISPHOSPHATE-DEPENDENT)"/>
    <property type="match status" value="1"/>
</dbReference>
<feature type="domain" description="Alpha-D-phosphohexomutase alpha/beta/alpha" evidence="10">
    <location>
        <begin position="182"/>
        <end position="268"/>
    </location>
</feature>
<dbReference type="InterPro" id="IPR005841">
    <property type="entry name" value="Alpha-D-phosphohexomutase_SF"/>
</dbReference>
<dbReference type="InterPro" id="IPR005846">
    <property type="entry name" value="A-D-PHexomutase_a/b/a-III"/>
</dbReference>
<evidence type="ECO:0008006" key="14">
    <source>
        <dbReference type="Google" id="ProtNLM"/>
    </source>
</evidence>
<dbReference type="InterPro" id="IPR050060">
    <property type="entry name" value="Phosphoglucosamine_mutase"/>
</dbReference>
<dbReference type="Gene3D" id="3.40.120.10">
    <property type="entry name" value="Alpha-D-Glucose-1,6-Bisphosphate, subunit A, domain 3"/>
    <property type="match status" value="3"/>
</dbReference>
<dbReference type="InterPro" id="IPR016055">
    <property type="entry name" value="A-D-PHexomutase_a/b/a-I/II/III"/>
</dbReference>
<dbReference type="Gene3D" id="3.30.310.50">
    <property type="entry name" value="Alpha-D-phosphohexomutase, C-terminal domain"/>
    <property type="match status" value="1"/>
</dbReference>
<proteinExistence type="inferred from homology"/>
<dbReference type="Pfam" id="PF00408">
    <property type="entry name" value="PGM_PMM_IV"/>
    <property type="match status" value="1"/>
</dbReference>
<keyword evidence="6" id="KW-0413">Isomerase</keyword>
<evidence type="ECO:0000256" key="4">
    <source>
        <dbReference type="ARBA" id="ARBA00022723"/>
    </source>
</evidence>
<dbReference type="InterPro" id="IPR036900">
    <property type="entry name" value="A-D-PHexomutase_C_sf"/>
</dbReference>
<dbReference type="PROSITE" id="PS00710">
    <property type="entry name" value="PGM_PMM"/>
    <property type="match status" value="1"/>
</dbReference>
<dbReference type="Pfam" id="PF02880">
    <property type="entry name" value="PGM_PMM_III"/>
    <property type="match status" value="1"/>
</dbReference>
<evidence type="ECO:0000313" key="13">
    <source>
        <dbReference type="Proteomes" id="UP000231162"/>
    </source>
</evidence>
<comment type="cofactor">
    <cofactor evidence="1">
        <name>Mg(2+)</name>
        <dbReference type="ChEBI" id="CHEBI:18420"/>
    </cofactor>
</comment>
<dbReference type="SUPFAM" id="SSF53738">
    <property type="entry name" value="Phosphoglucomutase, first 3 domains"/>
    <property type="match status" value="3"/>
</dbReference>
<evidence type="ECO:0000256" key="3">
    <source>
        <dbReference type="ARBA" id="ARBA00022553"/>
    </source>
</evidence>
<dbReference type="InterPro" id="IPR005845">
    <property type="entry name" value="A-D-PHexomutase_a/b/a-II"/>
</dbReference>
<dbReference type="GO" id="GO:0005829">
    <property type="term" value="C:cytosol"/>
    <property type="evidence" value="ECO:0007669"/>
    <property type="project" value="TreeGrafter"/>
</dbReference>
<feature type="domain" description="Alpha-D-phosphohexomutase alpha/beta/alpha" evidence="9">
    <location>
        <begin position="27"/>
        <end position="151"/>
    </location>
</feature>
<dbReference type="GO" id="GO:0009252">
    <property type="term" value="P:peptidoglycan biosynthetic process"/>
    <property type="evidence" value="ECO:0007669"/>
    <property type="project" value="TreeGrafter"/>
</dbReference>
<dbReference type="EMBL" id="PEZX01000048">
    <property type="protein sequence ID" value="PIS06577.1"/>
    <property type="molecule type" value="Genomic_DNA"/>
</dbReference>
<reference evidence="13" key="1">
    <citation type="submission" date="2017-09" db="EMBL/GenBank/DDBJ databases">
        <title>Depth-based differentiation of microbial function through sediment-hosted aquifers and enrichment of novel symbionts in the deep terrestrial subsurface.</title>
        <authorList>
            <person name="Probst A.J."/>
            <person name="Ladd B."/>
            <person name="Jarett J.K."/>
            <person name="Geller-Mcgrath D.E."/>
            <person name="Sieber C.M.K."/>
            <person name="Emerson J.B."/>
            <person name="Anantharaman K."/>
            <person name="Thomas B.C."/>
            <person name="Malmstrom R."/>
            <person name="Stieglmeier M."/>
            <person name="Klingl A."/>
            <person name="Woyke T."/>
            <person name="Ryan C.M."/>
            <person name="Banfield J.F."/>
        </authorList>
    </citation>
    <scope>NUCLEOTIDE SEQUENCE [LARGE SCALE GENOMIC DNA]</scope>
</reference>
<dbReference type="GO" id="GO:0004615">
    <property type="term" value="F:phosphomannomutase activity"/>
    <property type="evidence" value="ECO:0007669"/>
    <property type="project" value="TreeGrafter"/>
</dbReference>
<keyword evidence="4 7" id="KW-0479">Metal-binding</keyword>
<feature type="domain" description="Alpha-D-phosphohexomutase C-terminal" evidence="8">
    <location>
        <begin position="407"/>
        <end position="457"/>
    </location>
</feature>
<dbReference type="InterPro" id="IPR005844">
    <property type="entry name" value="A-D-PHexomutase_a/b/a-I"/>
</dbReference>
<name>A0A2M6R7U9_9BACT</name>
<protein>
    <recommendedName>
        <fullName evidence="14">Phosphoglucosamine mutase</fullName>
    </recommendedName>
</protein>
<dbReference type="InterPro" id="IPR005843">
    <property type="entry name" value="A-D-PHexomutase_C"/>
</dbReference>
<dbReference type="PANTHER" id="PTHR42946">
    <property type="entry name" value="PHOSPHOHEXOSE MUTASE"/>
    <property type="match status" value="1"/>
</dbReference>
<dbReference type="GO" id="GO:0005975">
    <property type="term" value="P:carbohydrate metabolic process"/>
    <property type="evidence" value="ECO:0007669"/>
    <property type="project" value="InterPro"/>
</dbReference>
<dbReference type="Pfam" id="PF02879">
    <property type="entry name" value="PGM_PMM_II"/>
    <property type="match status" value="1"/>
</dbReference>
<evidence type="ECO:0000259" key="8">
    <source>
        <dbReference type="Pfam" id="PF00408"/>
    </source>
</evidence>
<evidence type="ECO:0000256" key="2">
    <source>
        <dbReference type="ARBA" id="ARBA00010231"/>
    </source>
</evidence>
<dbReference type="GO" id="GO:0000287">
    <property type="term" value="F:magnesium ion binding"/>
    <property type="evidence" value="ECO:0007669"/>
    <property type="project" value="InterPro"/>
</dbReference>
<dbReference type="GO" id="GO:0006048">
    <property type="term" value="P:UDP-N-acetylglucosamine biosynthetic process"/>
    <property type="evidence" value="ECO:0007669"/>
    <property type="project" value="TreeGrafter"/>
</dbReference>
<keyword evidence="5 7" id="KW-0460">Magnesium</keyword>
<evidence type="ECO:0000256" key="5">
    <source>
        <dbReference type="ARBA" id="ARBA00022842"/>
    </source>
</evidence>
<dbReference type="PRINTS" id="PR00509">
    <property type="entry name" value="PGMPMM"/>
</dbReference>
<feature type="domain" description="Alpha-D-phosphohexomutase alpha/beta/alpha" evidence="11">
    <location>
        <begin position="291"/>
        <end position="380"/>
    </location>
</feature>
<evidence type="ECO:0000256" key="6">
    <source>
        <dbReference type="ARBA" id="ARBA00023235"/>
    </source>
</evidence>
<sequence length="466" mass="51239">MYVLAKTHFLFEKGNMSIPHDIMISISGIRGKIPGSFTPQLAGALAYAFAQTLPPGPIVVSRDSRASGGVLKKAVIDALANAGRTVLDADLSTLPTTQFAVVSYKAAGGIDITASHNPIEWNGLKLFGPDGIYIHKKALDALVTDVTQNDQPVVKTTDNKDIITDIHTNAEKRHRESLRPMIIPGKRLRIAVDAVNGAGSYIIPHFLDECGCDVISLATDPTQPFPHTPEPTPKNLVWTKRALKNIAYDLCIVVDPDADRLLFIDEKGRLLSEEMTLPLVLLELCVRGDTGPIVVNMSTSRMIEDIARAHVCVVYRAAVGELNIIDMMKKHRAFFGGEGNGGVIYPRHHYGRDSLIGILNVINCMRRTNKPLSRLADELPHYDMMKEKVTIGDRGALPHIYTSLINAFPQGTVNEIDGLRIDFDNAWVHIRPSNTEPCMRIIAEARSVKKVSHLMKSVHAVVDVYV</sequence>
<evidence type="ECO:0000256" key="1">
    <source>
        <dbReference type="ARBA" id="ARBA00001946"/>
    </source>
</evidence>
<comment type="similarity">
    <text evidence="2 7">Belongs to the phosphohexose mutase family.</text>
</comment>
<dbReference type="GO" id="GO:0008966">
    <property type="term" value="F:phosphoglucosamine mutase activity"/>
    <property type="evidence" value="ECO:0007669"/>
    <property type="project" value="TreeGrafter"/>
</dbReference>
<dbReference type="Proteomes" id="UP000231162">
    <property type="component" value="Unassembled WGS sequence"/>
</dbReference>
<evidence type="ECO:0000259" key="11">
    <source>
        <dbReference type="Pfam" id="PF02880"/>
    </source>
</evidence>
<evidence type="ECO:0000259" key="10">
    <source>
        <dbReference type="Pfam" id="PF02879"/>
    </source>
</evidence>